<feature type="transmembrane region" description="Helical" evidence="1">
    <location>
        <begin position="12"/>
        <end position="32"/>
    </location>
</feature>
<evidence type="ECO:0000313" key="2">
    <source>
        <dbReference type="Proteomes" id="UP000887540"/>
    </source>
</evidence>
<organism evidence="2 3">
    <name type="scientific">Acrobeloides nanus</name>
    <dbReference type="NCBI Taxonomy" id="290746"/>
    <lineage>
        <taxon>Eukaryota</taxon>
        <taxon>Metazoa</taxon>
        <taxon>Ecdysozoa</taxon>
        <taxon>Nematoda</taxon>
        <taxon>Chromadorea</taxon>
        <taxon>Rhabditida</taxon>
        <taxon>Tylenchina</taxon>
        <taxon>Cephalobomorpha</taxon>
        <taxon>Cephaloboidea</taxon>
        <taxon>Cephalobidae</taxon>
        <taxon>Acrobeloides</taxon>
    </lineage>
</organism>
<keyword evidence="1" id="KW-0472">Membrane</keyword>
<dbReference type="Proteomes" id="UP000887540">
    <property type="component" value="Unplaced"/>
</dbReference>
<protein>
    <submittedName>
        <fullName evidence="3">Uncharacterized protein</fullName>
    </submittedName>
</protein>
<dbReference type="WBParaSite" id="ACRNAN_scaffold540.g16857.t1">
    <property type="protein sequence ID" value="ACRNAN_scaffold540.g16857.t1"/>
    <property type="gene ID" value="ACRNAN_scaffold540.g16857"/>
</dbReference>
<name>A0A914E4W7_9BILA</name>
<keyword evidence="1" id="KW-1133">Transmembrane helix</keyword>
<evidence type="ECO:0000313" key="3">
    <source>
        <dbReference type="WBParaSite" id="ACRNAN_scaffold540.g16857.t1"/>
    </source>
</evidence>
<feature type="transmembrane region" description="Helical" evidence="1">
    <location>
        <begin position="92"/>
        <end position="113"/>
    </location>
</feature>
<evidence type="ECO:0000256" key="1">
    <source>
        <dbReference type="SAM" id="Phobius"/>
    </source>
</evidence>
<dbReference type="AlphaFoldDB" id="A0A914E4W7"/>
<sequence length="146" mass="16747">MMIFLEAFKTNPFFDVANTIFVISILICIYGCEVLKKISQQKLSVYYFGSLYMVVNITQAIFTAPKVLFDTLLRYGAIEVGALNTPESRSQFLANFAYICQALLLAIFSFFILNPSKNALFDEYSTRRRESVNNMPEQSHLTRRNP</sequence>
<keyword evidence="2" id="KW-1185">Reference proteome</keyword>
<accession>A0A914E4W7</accession>
<feature type="transmembrane region" description="Helical" evidence="1">
    <location>
        <begin position="44"/>
        <end position="62"/>
    </location>
</feature>
<keyword evidence="1" id="KW-0812">Transmembrane</keyword>
<proteinExistence type="predicted"/>
<reference evidence="3" key="1">
    <citation type="submission" date="2022-11" db="UniProtKB">
        <authorList>
            <consortium name="WormBaseParasite"/>
        </authorList>
    </citation>
    <scope>IDENTIFICATION</scope>
</reference>